<accession>A0A1E5LE54</accession>
<evidence type="ECO:0000259" key="7">
    <source>
        <dbReference type="PROSITE" id="PS50850"/>
    </source>
</evidence>
<evidence type="ECO:0000256" key="2">
    <source>
        <dbReference type="ARBA" id="ARBA00022448"/>
    </source>
</evidence>
<keyword evidence="4 6" id="KW-1133">Transmembrane helix</keyword>
<evidence type="ECO:0000256" key="1">
    <source>
        <dbReference type="ARBA" id="ARBA00004651"/>
    </source>
</evidence>
<evidence type="ECO:0000313" key="9">
    <source>
        <dbReference type="Proteomes" id="UP000095209"/>
    </source>
</evidence>
<keyword evidence="2" id="KW-0813">Transport</keyword>
<dbReference type="InterPro" id="IPR036259">
    <property type="entry name" value="MFS_trans_sf"/>
</dbReference>
<protein>
    <recommendedName>
        <fullName evidence="7">Major facilitator superfamily (MFS) profile domain-containing protein</fullName>
    </recommendedName>
</protein>
<dbReference type="STRING" id="1305675.BFG57_16455"/>
<sequence>MKTPKKIVVFVIMLAIFTDMLMYGLVVPFLPIHAESLGASQSEIGLLFASYAIALFVATPLFGALADRIGRKKLIELPPVK</sequence>
<dbReference type="Pfam" id="PF07690">
    <property type="entry name" value="MFS_1"/>
    <property type="match status" value="1"/>
</dbReference>
<gene>
    <name evidence="8" type="ORF">BFG57_16455</name>
</gene>
<comment type="caution">
    <text evidence="8">The sequence shown here is derived from an EMBL/GenBank/DDBJ whole genome shotgun (WGS) entry which is preliminary data.</text>
</comment>
<reference evidence="8 9" key="1">
    <citation type="submission" date="2016-08" db="EMBL/GenBank/DDBJ databases">
        <title>Genome of Bacillus solimangrovi GH2-4.</title>
        <authorList>
            <person name="Lim S."/>
            <person name="Kim B.-C."/>
        </authorList>
    </citation>
    <scope>NUCLEOTIDE SEQUENCE [LARGE SCALE GENOMIC DNA]</scope>
    <source>
        <strain evidence="8 9">GH2-4</strain>
    </source>
</reference>
<dbReference type="EMBL" id="MJEH01000031">
    <property type="protein sequence ID" value="OEH92363.1"/>
    <property type="molecule type" value="Genomic_DNA"/>
</dbReference>
<organism evidence="8 9">
    <name type="scientific">Bacillus solimangrovi</name>
    <dbReference type="NCBI Taxonomy" id="1305675"/>
    <lineage>
        <taxon>Bacteria</taxon>
        <taxon>Bacillati</taxon>
        <taxon>Bacillota</taxon>
        <taxon>Bacilli</taxon>
        <taxon>Bacillales</taxon>
        <taxon>Bacillaceae</taxon>
        <taxon>Bacillus</taxon>
    </lineage>
</organism>
<dbReference type="Gene3D" id="1.20.1250.20">
    <property type="entry name" value="MFS general substrate transporter like domains"/>
    <property type="match status" value="1"/>
</dbReference>
<dbReference type="Proteomes" id="UP000095209">
    <property type="component" value="Unassembled WGS sequence"/>
</dbReference>
<dbReference type="AlphaFoldDB" id="A0A1E5LE54"/>
<keyword evidence="5 6" id="KW-0472">Membrane</keyword>
<dbReference type="GO" id="GO:0005886">
    <property type="term" value="C:plasma membrane"/>
    <property type="evidence" value="ECO:0007669"/>
    <property type="project" value="UniProtKB-SubCell"/>
</dbReference>
<evidence type="ECO:0000256" key="5">
    <source>
        <dbReference type="ARBA" id="ARBA00023136"/>
    </source>
</evidence>
<comment type="subcellular location">
    <subcellularLocation>
        <location evidence="1">Cell membrane</location>
        <topology evidence="1">Multi-pass membrane protein</topology>
    </subcellularLocation>
</comment>
<dbReference type="InterPro" id="IPR020846">
    <property type="entry name" value="MFS_dom"/>
</dbReference>
<dbReference type="SUPFAM" id="SSF103473">
    <property type="entry name" value="MFS general substrate transporter"/>
    <property type="match status" value="1"/>
</dbReference>
<dbReference type="PROSITE" id="PS50850">
    <property type="entry name" value="MFS"/>
    <property type="match status" value="1"/>
</dbReference>
<evidence type="ECO:0000256" key="4">
    <source>
        <dbReference type="ARBA" id="ARBA00022989"/>
    </source>
</evidence>
<name>A0A1E5LE54_9BACI</name>
<feature type="transmembrane region" description="Helical" evidence="6">
    <location>
        <begin position="44"/>
        <end position="66"/>
    </location>
</feature>
<proteinExistence type="predicted"/>
<dbReference type="PANTHER" id="PTHR23506">
    <property type="entry name" value="GH10249P"/>
    <property type="match status" value="1"/>
</dbReference>
<dbReference type="PANTHER" id="PTHR23506:SF23">
    <property type="entry name" value="GH10249P"/>
    <property type="match status" value="1"/>
</dbReference>
<evidence type="ECO:0000256" key="3">
    <source>
        <dbReference type="ARBA" id="ARBA00022692"/>
    </source>
</evidence>
<dbReference type="InterPro" id="IPR050930">
    <property type="entry name" value="MFS_Vesicular_Transporter"/>
</dbReference>
<evidence type="ECO:0000313" key="8">
    <source>
        <dbReference type="EMBL" id="OEH92363.1"/>
    </source>
</evidence>
<dbReference type="RefSeq" id="WP_069717646.1">
    <property type="nucleotide sequence ID" value="NZ_MJEH01000031.1"/>
</dbReference>
<dbReference type="GO" id="GO:0022857">
    <property type="term" value="F:transmembrane transporter activity"/>
    <property type="evidence" value="ECO:0007669"/>
    <property type="project" value="InterPro"/>
</dbReference>
<evidence type="ECO:0000256" key="6">
    <source>
        <dbReference type="SAM" id="Phobius"/>
    </source>
</evidence>
<keyword evidence="3 6" id="KW-0812">Transmembrane</keyword>
<feature type="transmembrane region" description="Helical" evidence="6">
    <location>
        <begin position="7"/>
        <end position="32"/>
    </location>
</feature>
<feature type="domain" description="Major facilitator superfamily (MFS) profile" evidence="7">
    <location>
        <begin position="8"/>
        <end position="81"/>
    </location>
</feature>
<keyword evidence="9" id="KW-1185">Reference proteome</keyword>
<dbReference type="InterPro" id="IPR011701">
    <property type="entry name" value="MFS"/>
</dbReference>